<dbReference type="BioCyc" id="MTUB1310114:G13A2-2640-MONOMER"/>
<accession>R4MB40</accession>
<keyword evidence="1" id="KW-0012">Acyltransferase</keyword>
<dbReference type="PATRIC" id="fig|1310114.3.peg.3847"/>
<organism evidence="1 2">
    <name type="scientific">Mycobacterium tuberculosis CAS/NITR204</name>
    <dbReference type="NCBI Taxonomy" id="1310114"/>
    <lineage>
        <taxon>Bacteria</taxon>
        <taxon>Bacillati</taxon>
        <taxon>Actinomycetota</taxon>
        <taxon>Actinomycetes</taxon>
        <taxon>Mycobacteriales</taxon>
        <taxon>Mycobacteriaceae</taxon>
        <taxon>Mycobacterium</taxon>
        <taxon>Mycobacterium tuberculosis complex</taxon>
    </lineage>
</organism>
<evidence type="ECO:0000313" key="1">
    <source>
        <dbReference type="EMBL" id="AGL28065.1"/>
    </source>
</evidence>
<dbReference type="AlphaFoldDB" id="R4MB40"/>
<protein>
    <submittedName>
        <fullName evidence="1">Lipid A biosynthesis lauroyl acyltransferase</fullName>
    </submittedName>
</protein>
<reference evidence="1 2" key="1">
    <citation type="journal article" date="2013" name="Genome Announc.">
        <title>Whole-Genome Sequences of Four Clinical Isolates of Mycobacterium tuberculosis from Tamil Nadu, South India.</title>
        <authorList>
            <person name="Narayanan S."/>
            <person name="Deshpande U."/>
        </authorList>
    </citation>
    <scope>NUCLEOTIDE SEQUENCE [LARGE SCALE GENOMIC DNA]</scope>
    <source>
        <strain evidence="1 2">CAS/NITR204</strain>
    </source>
</reference>
<proteinExistence type="predicted"/>
<dbReference type="KEGG" id="mtuc:J113_18230"/>
<dbReference type="GO" id="GO:0016746">
    <property type="term" value="F:acyltransferase activity"/>
    <property type="evidence" value="ECO:0007669"/>
    <property type="project" value="UniProtKB-KW"/>
</dbReference>
<dbReference type="HOGENOM" id="CLU_3330508_0_0_11"/>
<evidence type="ECO:0000313" key="2">
    <source>
        <dbReference type="Proteomes" id="UP000013548"/>
    </source>
</evidence>
<gene>
    <name evidence="1" type="ORF">J113_18230</name>
</gene>
<sequence>MAVRALPEFAVRNAFDTGARYFARHGGPEHLENLARVR</sequence>
<keyword evidence="1" id="KW-0808">Transferase</keyword>
<dbReference type="Proteomes" id="UP000013548">
    <property type="component" value="Chromosome"/>
</dbReference>
<dbReference type="EMBL" id="CP005386">
    <property type="protein sequence ID" value="AGL28065.1"/>
    <property type="molecule type" value="Genomic_DNA"/>
</dbReference>
<name>R4MB40_MYCTX</name>